<dbReference type="RefSeq" id="WP_366191366.1">
    <property type="nucleotide sequence ID" value="NZ_JBFBVU010000002.1"/>
</dbReference>
<accession>A0ABV3L3N5</accession>
<evidence type="ECO:0000313" key="1">
    <source>
        <dbReference type="EMBL" id="MEV8465720.1"/>
    </source>
</evidence>
<sequence length="116" mass="12143">MLSLIRLFVGLCLIVLVSLTSVHLGLSRGTARVAGTVVLCTGTGPVAVTVDRDGQPVSRPHVCPDCVMSAMAGLAAPLDLTARQVQPRKLVFTQAQTQAEAAPLIAHRARGPPRIL</sequence>
<proteinExistence type="predicted"/>
<evidence type="ECO:0008006" key="3">
    <source>
        <dbReference type="Google" id="ProtNLM"/>
    </source>
</evidence>
<protein>
    <recommendedName>
        <fullName evidence="3">DUF2946 domain-containing protein</fullName>
    </recommendedName>
</protein>
<dbReference type="Proteomes" id="UP001553161">
    <property type="component" value="Unassembled WGS sequence"/>
</dbReference>
<gene>
    <name evidence="1" type="ORF">AB0T83_02855</name>
</gene>
<keyword evidence="2" id="KW-1185">Reference proteome</keyword>
<dbReference type="EMBL" id="JBFBVU010000002">
    <property type="protein sequence ID" value="MEV8465720.1"/>
    <property type="molecule type" value="Genomic_DNA"/>
</dbReference>
<organism evidence="1 2">
    <name type="scientific">Meridianimarinicoccus marinus</name>
    <dbReference type="NCBI Taxonomy" id="3231483"/>
    <lineage>
        <taxon>Bacteria</taxon>
        <taxon>Pseudomonadati</taxon>
        <taxon>Pseudomonadota</taxon>
        <taxon>Alphaproteobacteria</taxon>
        <taxon>Rhodobacterales</taxon>
        <taxon>Paracoccaceae</taxon>
        <taxon>Meridianimarinicoccus</taxon>
    </lineage>
</organism>
<name>A0ABV3L3N5_9RHOB</name>
<comment type="caution">
    <text evidence="1">The sequence shown here is derived from an EMBL/GenBank/DDBJ whole genome shotgun (WGS) entry which is preliminary data.</text>
</comment>
<reference evidence="1 2" key="1">
    <citation type="submission" date="2024-07" db="EMBL/GenBank/DDBJ databases">
        <authorList>
            <person name="Kang M."/>
        </authorList>
    </citation>
    <scope>NUCLEOTIDE SEQUENCE [LARGE SCALE GENOMIC DNA]</scope>
    <source>
        <strain evidence="1 2">DFM31</strain>
    </source>
</reference>
<evidence type="ECO:0000313" key="2">
    <source>
        <dbReference type="Proteomes" id="UP001553161"/>
    </source>
</evidence>